<sequence length="133" mass="15745">MLFCHNIFSKKVTIKQGYLVVGEQNKSNSNAYSKEYMEKCKCIPNLVFWNSKFEDECLIEFDHTENDLSFIFNQCHFAKKLKIRNSEKRVQLRNGEVHGTDFGRYEISQKTKLHLEKLHLMVLSNPEWVTPLK</sequence>
<reference evidence="1 2" key="1">
    <citation type="submission" date="2020-05" db="EMBL/GenBank/DDBJ databases">
        <authorList>
            <person name="Petersen J."/>
            <person name="Sayavedra L."/>
        </authorList>
    </citation>
    <scope>NUCLEOTIDE SEQUENCE [LARGE SCALE GENOMIC DNA]</scope>
    <source>
        <strain evidence="1">B azoricus SOX ET2 1586I</strain>
    </source>
</reference>
<organism evidence="1 2">
    <name type="scientific">Bathymodiolus thermophilus thioautotrophic gill symbiont</name>
    <dbReference type="NCBI Taxonomy" id="2360"/>
    <lineage>
        <taxon>Bacteria</taxon>
        <taxon>Pseudomonadati</taxon>
        <taxon>Pseudomonadota</taxon>
        <taxon>Gammaproteobacteria</taxon>
        <taxon>sulfur-oxidizing symbionts</taxon>
    </lineage>
</organism>
<protein>
    <submittedName>
        <fullName evidence="1">Uncharacterized protein</fullName>
    </submittedName>
</protein>
<dbReference type="EMBL" id="CAHJWF010000274">
    <property type="protein sequence ID" value="CAB5504622.1"/>
    <property type="molecule type" value="Genomic_DNA"/>
</dbReference>
<evidence type="ECO:0000313" key="2">
    <source>
        <dbReference type="Proteomes" id="UP000626656"/>
    </source>
</evidence>
<proteinExistence type="predicted"/>
<gene>
    <name evidence="1" type="ORF">AZO1586I_1315</name>
</gene>
<name>A0ABN7GB96_9GAMM</name>
<dbReference type="Proteomes" id="UP000626656">
    <property type="component" value="Unassembled WGS sequence"/>
</dbReference>
<accession>A0ABN7GB96</accession>
<keyword evidence="2" id="KW-1185">Reference proteome</keyword>
<dbReference type="RefSeq" id="WP_202776318.1">
    <property type="nucleotide sequence ID" value="NZ_CAHJWF010000274.1"/>
</dbReference>
<comment type="caution">
    <text evidence="1">The sequence shown here is derived from an EMBL/GenBank/DDBJ whole genome shotgun (WGS) entry which is preliminary data.</text>
</comment>
<evidence type="ECO:0000313" key="1">
    <source>
        <dbReference type="EMBL" id="CAB5504622.1"/>
    </source>
</evidence>